<sequence>MWRARGAPMRLLGLLCSLWADECLEEFLRVVAAACLLRHIATLARPRGVLPAAAPAYDNPVKPVVI</sequence>
<gene>
    <name evidence="1" type="ORF">SPHINGO391_490262</name>
</gene>
<dbReference type="Proteomes" id="UP000326857">
    <property type="component" value="Unassembled WGS sequence"/>
</dbReference>
<organism evidence="1 2">
    <name type="scientific">Sphingomonas aurantiaca</name>
    <dbReference type="NCBI Taxonomy" id="185949"/>
    <lineage>
        <taxon>Bacteria</taxon>
        <taxon>Pseudomonadati</taxon>
        <taxon>Pseudomonadota</taxon>
        <taxon>Alphaproteobacteria</taxon>
        <taxon>Sphingomonadales</taxon>
        <taxon>Sphingomonadaceae</taxon>
        <taxon>Sphingomonas</taxon>
    </lineage>
</organism>
<dbReference type="AlphaFoldDB" id="A0A5E8AC67"/>
<evidence type="ECO:0000313" key="2">
    <source>
        <dbReference type="Proteomes" id="UP000326857"/>
    </source>
</evidence>
<evidence type="ECO:0000313" key="1">
    <source>
        <dbReference type="EMBL" id="VVT27061.1"/>
    </source>
</evidence>
<protein>
    <submittedName>
        <fullName evidence="1">Uncharacterized protein</fullName>
    </submittedName>
</protein>
<name>A0A5E8AC67_9SPHN</name>
<accession>A0A5E8AC67</accession>
<dbReference type="EMBL" id="CABVLI010000044">
    <property type="protein sequence ID" value="VVT27061.1"/>
    <property type="molecule type" value="Genomic_DNA"/>
</dbReference>
<reference evidence="1 2" key="1">
    <citation type="submission" date="2019-09" db="EMBL/GenBank/DDBJ databases">
        <authorList>
            <person name="Dittami M. S."/>
        </authorList>
    </citation>
    <scope>NUCLEOTIDE SEQUENCE [LARGE SCALE GENOMIC DNA]</scope>
    <source>
        <strain evidence="1">SPHINGO391</strain>
    </source>
</reference>
<proteinExistence type="predicted"/>